<dbReference type="PANTHER" id="PTHR15276">
    <property type="entry name" value="H4 D10S170 PROTEIN-RELATED"/>
    <property type="match status" value="1"/>
</dbReference>
<evidence type="ECO:0000256" key="1">
    <source>
        <dbReference type="SAM" id="Coils"/>
    </source>
</evidence>
<dbReference type="AlphaFoldDB" id="A0A8H7SU86"/>
<feature type="region of interest" description="Disordered" evidence="2">
    <location>
        <begin position="366"/>
        <end position="385"/>
    </location>
</feature>
<feature type="compositionally biased region" description="Low complexity" evidence="2">
    <location>
        <begin position="334"/>
        <end position="354"/>
    </location>
</feature>
<comment type="caution">
    <text evidence="3">The sequence shown here is derived from an EMBL/GenBank/DDBJ whole genome shotgun (WGS) entry which is preliminary data.</text>
</comment>
<keyword evidence="4" id="KW-1185">Reference proteome</keyword>
<proteinExistence type="predicted"/>
<keyword evidence="1" id="KW-0175">Coiled coil</keyword>
<feature type="coiled-coil region" evidence="1">
    <location>
        <begin position="242"/>
        <end position="276"/>
    </location>
</feature>
<dbReference type="InterPro" id="IPR019152">
    <property type="entry name" value="DUF2046"/>
</dbReference>
<name>A0A8H7SU86_9FUNG</name>
<feature type="compositionally biased region" description="Pro residues" evidence="2">
    <location>
        <begin position="376"/>
        <end position="385"/>
    </location>
</feature>
<gene>
    <name evidence="3" type="ORF">INT48_007324</name>
</gene>
<dbReference type="PANTHER" id="PTHR15276:SF0">
    <property type="entry name" value="COILED-COIL DOMAIN-CONTAINING PROTEIN 6"/>
    <property type="match status" value="1"/>
</dbReference>
<dbReference type="Proteomes" id="UP000613177">
    <property type="component" value="Unassembled WGS sequence"/>
</dbReference>
<accession>A0A8H7SU86</accession>
<dbReference type="Pfam" id="PF09755">
    <property type="entry name" value="DUF2046"/>
    <property type="match status" value="1"/>
</dbReference>
<evidence type="ECO:0000313" key="4">
    <source>
        <dbReference type="Proteomes" id="UP000613177"/>
    </source>
</evidence>
<sequence>MMDTPYNLIEEEGGTTTCTNTTVHQPEKMTPCIDNRQIQKHLEEQSTLDDHSKIENIDILRQATKELYSKYSHDATKLKKLQFDLEMEQGQINILRHENQALKKKAVQVSALTEQEEEYISNKLLKHITGLKKEKGELLIQVEQEEEYLTNMLQKKLVQVQKEKIDLENALEQEQEYMVNRLQKQLDILRQQQTSPSFSSRVSDTSLSLPVSPAITGIGSSPSLGPKKWIGGDIMPQPSGLVDVLKAEVNSLRQRALEMEKEFIQKQQQCNKYKNELIHYRKENNLPLDDITAADDGSNAPLNLSQSSSTTTLEHLLSSHSSVLPQAIPSTASSSTSYFTGRSSPSVSSSASSSFQRKTDLSSRRVSASLFGLNATPPPQHPPPL</sequence>
<dbReference type="EMBL" id="JAEPRE010000051">
    <property type="protein sequence ID" value="KAG2234511.1"/>
    <property type="molecule type" value="Genomic_DNA"/>
</dbReference>
<evidence type="ECO:0000256" key="2">
    <source>
        <dbReference type="SAM" id="MobiDB-lite"/>
    </source>
</evidence>
<reference evidence="3" key="1">
    <citation type="submission" date="2021-01" db="EMBL/GenBank/DDBJ databases">
        <title>Metabolic potential, ecology and presence of endohyphal bacteria is reflected in genomic diversity of Mucoromycotina.</title>
        <authorList>
            <person name="Muszewska A."/>
            <person name="Okrasinska A."/>
            <person name="Steczkiewicz K."/>
            <person name="Drgas O."/>
            <person name="Orlowska M."/>
            <person name="Perlinska-Lenart U."/>
            <person name="Aleksandrzak-Piekarczyk T."/>
            <person name="Szatraj K."/>
            <person name="Zielenkiewicz U."/>
            <person name="Pilsyk S."/>
            <person name="Malc E."/>
            <person name="Mieczkowski P."/>
            <person name="Kruszewska J.S."/>
            <person name="Biernat P."/>
            <person name="Pawlowska J."/>
        </authorList>
    </citation>
    <scope>NUCLEOTIDE SEQUENCE</scope>
    <source>
        <strain evidence="3">WA0000018081</strain>
    </source>
</reference>
<evidence type="ECO:0000313" key="3">
    <source>
        <dbReference type="EMBL" id="KAG2234511.1"/>
    </source>
</evidence>
<protein>
    <recommendedName>
        <fullName evidence="5">Coiled-coil domain-containing protein 6</fullName>
    </recommendedName>
</protein>
<evidence type="ECO:0008006" key="5">
    <source>
        <dbReference type="Google" id="ProtNLM"/>
    </source>
</evidence>
<feature type="region of interest" description="Disordered" evidence="2">
    <location>
        <begin position="334"/>
        <end position="360"/>
    </location>
</feature>
<feature type="coiled-coil region" evidence="1">
    <location>
        <begin position="150"/>
        <end position="192"/>
    </location>
</feature>
<organism evidence="3 4">
    <name type="scientific">Thamnidium elegans</name>
    <dbReference type="NCBI Taxonomy" id="101142"/>
    <lineage>
        <taxon>Eukaryota</taxon>
        <taxon>Fungi</taxon>
        <taxon>Fungi incertae sedis</taxon>
        <taxon>Mucoromycota</taxon>
        <taxon>Mucoromycotina</taxon>
        <taxon>Mucoromycetes</taxon>
        <taxon>Mucorales</taxon>
        <taxon>Mucorineae</taxon>
        <taxon>Mucoraceae</taxon>
        <taxon>Thamnidium</taxon>
    </lineage>
</organism>